<keyword evidence="1" id="KW-0175">Coiled coil</keyword>
<gene>
    <name evidence="2" type="ORF">A5U30_001799</name>
</gene>
<name>A0A828P2Z4_ECOLX</name>
<feature type="coiled-coil region" evidence="1">
    <location>
        <begin position="151"/>
        <end position="178"/>
    </location>
</feature>
<evidence type="ECO:0000256" key="1">
    <source>
        <dbReference type="SAM" id="Coils"/>
    </source>
</evidence>
<accession>A0A828P2Z4</accession>
<evidence type="ECO:0000313" key="3">
    <source>
        <dbReference type="Proteomes" id="UP000555763"/>
    </source>
</evidence>
<evidence type="ECO:0000313" key="2">
    <source>
        <dbReference type="EMBL" id="EFM8154203.1"/>
    </source>
</evidence>
<proteinExistence type="predicted"/>
<dbReference type="AlphaFoldDB" id="A0A828P2Z4"/>
<protein>
    <submittedName>
        <fullName evidence="2">Uncharacterized protein</fullName>
    </submittedName>
</protein>
<dbReference type="EMBL" id="AATLZG010000010">
    <property type="protein sequence ID" value="EFM8154203.1"/>
    <property type="molecule type" value="Genomic_DNA"/>
</dbReference>
<dbReference type="Proteomes" id="UP000555763">
    <property type="component" value="Unassembled WGS sequence"/>
</dbReference>
<comment type="caution">
    <text evidence="2">The sequence shown here is derived from an EMBL/GenBank/DDBJ whole genome shotgun (WGS) entry which is preliminary data.</text>
</comment>
<sequence length="257" mass="30225">MIDIHAELNEYKKDFISLREFLEVVLQVAGDGYHIWEVITWTLRKIKKETGSIGINLYRINKFNDLELYIKNNSTNLDVLYEKLKSVKRTGHLPLKWADDDGFGGIGFRRNEIFAIFPDVFDALMELYFAKLFENDEAQGRDIEQKELRTKDDLLSRIAMLERENEKLRARIEQLEQERPIHLYKYWDKDPLAKAIEIRRDNWANYDPENDFATRGNQEAITRELKQWGASNALATLIERTACPINRDNSQKNAKPD</sequence>
<dbReference type="RefSeq" id="WP_216691093.1">
    <property type="nucleotide sequence ID" value="NZ_JAHMAA010000001.1"/>
</dbReference>
<organism evidence="2 3">
    <name type="scientific">Escherichia coli</name>
    <dbReference type="NCBI Taxonomy" id="562"/>
    <lineage>
        <taxon>Bacteria</taxon>
        <taxon>Pseudomonadati</taxon>
        <taxon>Pseudomonadota</taxon>
        <taxon>Gammaproteobacteria</taxon>
        <taxon>Enterobacterales</taxon>
        <taxon>Enterobacteriaceae</taxon>
        <taxon>Escherichia</taxon>
    </lineage>
</organism>
<reference evidence="2 3" key="1">
    <citation type="submission" date="2020-02" db="EMBL/GenBank/DDBJ databases">
        <authorList>
            <consortium name="PulseNet: The National Subtyping Network for Foodborne Disease Surveillance"/>
            <person name="Tarr C.L."/>
            <person name="Trees E."/>
            <person name="Katz L.S."/>
            <person name="Carleton-Romer H.A."/>
            <person name="Stroika S."/>
            <person name="Kucerova Z."/>
            <person name="Roache K.F."/>
            <person name="Sabol A.L."/>
            <person name="Besser J."/>
            <person name="Gerner-Smidt P."/>
        </authorList>
    </citation>
    <scope>NUCLEOTIDE SEQUENCE [LARGE SCALE GENOMIC DNA]</scope>
    <source>
        <strain evidence="2 3">PNUSAE002719</strain>
    </source>
</reference>